<reference evidence="1" key="1">
    <citation type="submission" date="2021-03" db="EMBL/GenBank/DDBJ databases">
        <title>Draft genome sequence of rust myrtle Austropuccinia psidii MF-1, a brazilian biotype.</title>
        <authorList>
            <person name="Quecine M.C."/>
            <person name="Pachon D.M.R."/>
            <person name="Bonatelli M.L."/>
            <person name="Correr F.H."/>
            <person name="Franceschini L.M."/>
            <person name="Leite T.F."/>
            <person name="Margarido G.R.A."/>
            <person name="Almeida C.A."/>
            <person name="Ferrarezi J.A."/>
            <person name="Labate C.A."/>
        </authorList>
    </citation>
    <scope>NUCLEOTIDE SEQUENCE</scope>
    <source>
        <strain evidence="1">MF-1</strain>
    </source>
</reference>
<proteinExistence type="predicted"/>
<gene>
    <name evidence="1" type="ORF">O181_010696</name>
</gene>
<accession>A0A9Q3GKN4</accession>
<evidence type="ECO:0000313" key="2">
    <source>
        <dbReference type="Proteomes" id="UP000765509"/>
    </source>
</evidence>
<dbReference type="AlphaFoldDB" id="A0A9Q3GKN4"/>
<sequence length="142" mass="16010">MQHKEQTIDGGTKVQILPWWVSLEASQQCQKLLRIVQAPNPSHTNPYAREGSRHFQCFLTPGKAPNNSKISLPWGSFPTIATLPYASAGFQRFTCKYSHLYRFPTFLTIPETGAGFRHFTRKSLHLCRFPTVQTIPYAGAAS</sequence>
<dbReference type="Proteomes" id="UP000765509">
    <property type="component" value="Unassembled WGS sequence"/>
</dbReference>
<evidence type="ECO:0000313" key="1">
    <source>
        <dbReference type="EMBL" id="MBW0470981.1"/>
    </source>
</evidence>
<dbReference type="EMBL" id="AVOT02002618">
    <property type="protein sequence ID" value="MBW0470981.1"/>
    <property type="molecule type" value="Genomic_DNA"/>
</dbReference>
<comment type="caution">
    <text evidence="1">The sequence shown here is derived from an EMBL/GenBank/DDBJ whole genome shotgun (WGS) entry which is preliminary data.</text>
</comment>
<name>A0A9Q3GKN4_9BASI</name>
<organism evidence="1 2">
    <name type="scientific">Austropuccinia psidii MF-1</name>
    <dbReference type="NCBI Taxonomy" id="1389203"/>
    <lineage>
        <taxon>Eukaryota</taxon>
        <taxon>Fungi</taxon>
        <taxon>Dikarya</taxon>
        <taxon>Basidiomycota</taxon>
        <taxon>Pucciniomycotina</taxon>
        <taxon>Pucciniomycetes</taxon>
        <taxon>Pucciniales</taxon>
        <taxon>Sphaerophragmiaceae</taxon>
        <taxon>Austropuccinia</taxon>
    </lineage>
</organism>
<protein>
    <submittedName>
        <fullName evidence="1">Uncharacterized protein</fullName>
    </submittedName>
</protein>
<keyword evidence="2" id="KW-1185">Reference proteome</keyword>